<keyword evidence="5 9" id="KW-0995">Kinetochore</keyword>
<reference evidence="12 13" key="1">
    <citation type="submission" date="2015-06" db="EMBL/GenBank/DDBJ databases">
        <title>Draft genome of the ant-associated black yeast Phialophora attae CBS 131958.</title>
        <authorList>
            <person name="Moreno L.F."/>
            <person name="Stielow B.J."/>
            <person name="de Hoog S."/>
            <person name="Vicente V.A."/>
            <person name="Weiss V.A."/>
            <person name="de Vries M."/>
            <person name="Cruz L.M."/>
            <person name="Souza E.M."/>
        </authorList>
    </citation>
    <scope>NUCLEOTIDE SEQUENCE [LARGE SCALE GENOMIC DNA]</scope>
    <source>
        <strain evidence="12 13">CBS 131958</strain>
    </source>
</reference>
<feature type="domain" description="Chromosome segregation protein Spc25 C-terminal" evidence="11">
    <location>
        <begin position="210"/>
        <end position="268"/>
    </location>
</feature>
<dbReference type="InterPro" id="IPR045143">
    <property type="entry name" value="Spc25"/>
</dbReference>
<dbReference type="InterPro" id="IPR013255">
    <property type="entry name" value="Spc25_C"/>
</dbReference>
<comment type="function">
    <text evidence="9">Acts as a component of the essential kinetochore-associated NDC80 complex, which is required for chromosome segregation and spindle checkpoint activity.</text>
</comment>
<protein>
    <recommendedName>
        <fullName evidence="9">Kinetochore protein SPC25</fullName>
    </recommendedName>
</protein>
<dbReference type="VEuPathDB" id="FungiDB:AB675_1900"/>
<proteinExistence type="inferred from homology"/>
<evidence type="ECO:0000259" key="11">
    <source>
        <dbReference type="Pfam" id="PF08234"/>
    </source>
</evidence>
<evidence type="ECO:0000313" key="13">
    <source>
        <dbReference type="Proteomes" id="UP000038010"/>
    </source>
</evidence>
<evidence type="ECO:0000256" key="8">
    <source>
        <dbReference type="ARBA" id="ARBA00023328"/>
    </source>
</evidence>
<dbReference type="CDD" id="cd23784">
    <property type="entry name" value="RWD_Spc25"/>
    <property type="match status" value="1"/>
</dbReference>
<keyword evidence="13" id="KW-1185">Reference proteome</keyword>
<comment type="subcellular location">
    <subcellularLocation>
        <location evidence="9">Nucleus</location>
    </subcellularLocation>
    <subcellularLocation>
        <location evidence="9">Chromosome</location>
        <location evidence="9">Centromere</location>
        <location evidence="9">Kinetochore</location>
    </subcellularLocation>
</comment>
<sequence length="273" mass="30854">MATAAFSASTSSFRASQSAPSSYNYENSHLTQLPNVNIPFEDLRKRMNDFTLRFDAFLEQGRKRVLNEHNDFKAKLSELQDENKQTRTTITTLSSQLTTQQNLLSRELAEKQEIQSSISNLETRQSSQQQQRDRLRQSIQQTQRQIENKLAAQREYAAKQDSQSALNGPELAWWETYLGLRFEGAGDESLVKVVYLFPAKTGGAKSSAAADGTREAVFELKVPDSGSQPYEVVGVKPKLDGDRVDKVVRRLNETREIGVLLKGMRVLFAEEMK</sequence>
<keyword evidence="4 9" id="KW-0498">Mitosis</keyword>
<dbReference type="STRING" id="1664694.A0A0N1HDG0"/>
<dbReference type="EMBL" id="LFJN01000006">
    <property type="protein sequence ID" value="KPI43020.1"/>
    <property type="molecule type" value="Genomic_DNA"/>
</dbReference>
<evidence type="ECO:0000256" key="3">
    <source>
        <dbReference type="ARBA" id="ARBA00022618"/>
    </source>
</evidence>
<dbReference type="AlphaFoldDB" id="A0A0N1HDG0"/>
<keyword evidence="2 9" id="KW-0158">Chromosome</keyword>
<evidence type="ECO:0000256" key="1">
    <source>
        <dbReference type="ARBA" id="ARBA00006379"/>
    </source>
</evidence>
<dbReference type="Proteomes" id="UP000038010">
    <property type="component" value="Unassembled WGS sequence"/>
</dbReference>
<feature type="region of interest" description="Disordered" evidence="10">
    <location>
        <begin position="118"/>
        <end position="142"/>
    </location>
</feature>
<gene>
    <name evidence="12" type="ORF">AB675_1900</name>
</gene>
<dbReference type="GO" id="GO:0051301">
    <property type="term" value="P:cell division"/>
    <property type="evidence" value="ECO:0007669"/>
    <property type="project" value="UniProtKB-UniRule"/>
</dbReference>
<evidence type="ECO:0000256" key="4">
    <source>
        <dbReference type="ARBA" id="ARBA00022776"/>
    </source>
</evidence>
<dbReference type="PANTHER" id="PTHR14281:SF0">
    <property type="entry name" value="KINETOCHORE PROTEIN SPC25"/>
    <property type="match status" value="1"/>
</dbReference>
<keyword evidence="3 9" id="KW-0132">Cell division</keyword>
<dbReference type="GeneID" id="28733707"/>
<dbReference type="Gene3D" id="3.30.457.50">
    <property type="entry name" value="Chromosome segregation protein Spc25"/>
    <property type="match status" value="1"/>
</dbReference>
<comment type="caution">
    <text evidence="12">The sequence shown here is derived from an EMBL/GenBank/DDBJ whole genome shotgun (WGS) entry which is preliminary data.</text>
</comment>
<evidence type="ECO:0000256" key="9">
    <source>
        <dbReference type="RuleBase" id="RU367150"/>
    </source>
</evidence>
<keyword evidence="6" id="KW-0175">Coiled coil</keyword>
<dbReference type="RefSeq" id="XP_018002983.1">
    <property type="nucleotide sequence ID" value="XM_018141827.1"/>
</dbReference>
<evidence type="ECO:0000256" key="10">
    <source>
        <dbReference type="SAM" id="MobiDB-lite"/>
    </source>
</evidence>
<dbReference type="GO" id="GO:0031262">
    <property type="term" value="C:Ndc80 complex"/>
    <property type="evidence" value="ECO:0007669"/>
    <property type="project" value="InterPro"/>
</dbReference>
<evidence type="ECO:0000256" key="7">
    <source>
        <dbReference type="ARBA" id="ARBA00023306"/>
    </source>
</evidence>
<comment type="similarity">
    <text evidence="1 9">Belongs to the SPC25 family.</text>
</comment>
<dbReference type="GO" id="GO:0007059">
    <property type="term" value="P:chromosome segregation"/>
    <property type="evidence" value="ECO:0007669"/>
    <property type="project" value="InterPro"/>
</dbReference>
<dbReference type="PANTHER" id="PTHR14281">
    <property type="entry name" value="KINETOCHORE PROTEIN SPC25-RELATED"/>
    <property type="match status" value="1"/>
</dbReference>
<evidence type="ECO:0000313" key="12">
    <source>
        <dbReference type="EMBL" id="KPI43020.1"/>
    </source>
</evidence>
<keyword evidence="8 9" id="KW-0137">Centromere</keyword>
<name>A0A0N1HDG0_9EURO</name>
<evidence type="ECO:0000256" key="6">
    <source>
        <dbReference type="ARBA" id="ARBA00023054"/>
    </source>
</evidence>
<dbReference type="GO" id="GO:0005634">
    <property type="term" value="C:nucleus"/>
    <property type="evidence" value="ECO:0007669"/>
    <property type="project" value="UniProtKB-SubCell"/>
</dbReference>
<accession>A0A0N1HDG0</accession>
<evidence type="ECO:0000256" key="5">
    <source>
        <dbReference type="ARBA" id="ARBA00022838"/>
    </source>
</evidence>
<dbReference type="OrthoDB" id="4056921at2759"/>
<keyword evidence="7 9" id="KW-0131">Cell cycle</keyword>
<organism evidence="12 13">
    <name type="scientific">Cyphellophora attinorum</name>
    <dbReference type="NCBI Taxonomy" id="1664694"/>
    <lineage>
        <taxon>Eukaryota</taxon>
        <taxon>Fungi</taxon>
        <taxon>Dikarya</taxon>
        <taxon>Ascomycota</taxon>
        <taxon>Pezizomycotina</taxon>
        <taxon>Eurotiomycetes</taxon>
        <taxon>Chaetothyriomycetidae</taxon>
        <taxon>Chaetothyriales</taxon>
        <taxon>Cyphellophoraceae</taxon>
        <taxon>Cyphellophora</taxon>
    </lineage>
</organism>
<dbReference type="Pfam" id="PF08234">
    <property type="entry name" value="Spindle_Spc25"/>
    <property type="match status" value="1"/>
</dbReference>
<evidence type="ECO:0000256" key="2">
    <source>
        <dbReference type="ARBA" id="ARBA00022454"/>
    </source>
</evidence>
<keyword evidence="9" id="KW-0539">Nucleus</keyword>
<comment type="subunit">
    <text evidence="9">Component of the NDC80 complex.</text>
</comment>